<feature type="transmembrane region" description="Helical" evidence="8">
    <location>
        <begin position="358"/>
        <end position="379"/>
    </location>
</feature>
<evidence type="ECO:0000313" key="10">
    <source>
        <dbReference type="EMBL" id="MBH5321016.1"/>
    </source>
</evidence>
<feature type="transmembrane region" description="Helical" evidence="8">
    <location>
        <begin position="97"/>
        <end position="130"/>
    </location>
</feature>
<dbReference type="PANTHER" id="PTHR32507:SF8">
    <property type="entry name" value="CNH1P"/>
    <property type="match status" value="1"/>
</dbReference>
<keyword evidence="6" id="KW-0406">Ion transport</keyword>
<dbReference type="EMBL" id="JAEANY010000001">
    <property type="protein sequence ID" value="MBH5321016.1"/>
    <property type="molecule type" value="Genomic_DNA"/>
</dbReference>
<reference evidence="10 11" key="1">
    <citation type="submission" date="2020-11" db="EMBL/GenBank/DDBJ databases">
        <title>Erythrobacter sediminis sp. nov., a marine bacterium from a tidal flat of Garorim Bay.</title>
        <authorList>
            <person name="Kim D."/>
            <person name="Yoo Y."/>
            <person name="Kim J.-J."/>
        </authorList>
    </citation>
    <scope>NUCLEOTIDE SEQUENCE [LARGE SCALE GENOMIC DNA]</scope>
    <source>
        <strain evidence="10 11">JGD-13</strain>
    </source>
</reference>
<evidence type="ECO:0000259" key="9">
    <source>
        <dbReference type="Pfam" id="PF00999"/>
    </source>
</evidence>
<keyword evidence="3" id="KW-0050">Antiport</keyword>
<dbReference type="PANTHER" id="PTHR32507">
    <property type="entry name" value="NA(+)/H(+) ANTIPORTER 1"/>
    <property type="match status" value="1"/>
</dbReference>
<feature type="transmembrane region" description="Helical" evidence="8">
    <location>
        <begin position="391"/>
        <end position="415"/>
    </location>
</feature>
<comment type="subcellular location">
    <subcellularLocation>
        <location evidence="1">Cell membrane</location>
        <topology evidence="1">Multi-pass membrane protein</topology>
    </subcellularLocation>
</comment>
<dbReference type="Pfam" id="PF00999">
    <property type="entry name" value="Na_H_Exchanger"/>
    <property type="match status" value="1"/>
</dbReference>
<evidence type="ECO:0000256" key="8">
    <source>
        <dbReference type="SAM" id="Phobius"/>
    </source>
</evidence>
<dbReference type="Proteomes" id="UP000602442">
    <property type="component" value="Unassembled WGS sequence"/>
</dbReference>
<evidence type="ECO:0000256" key="2">
    <source>
        <dbReference type="ARBA" id="ARBA00022448"/>
    </source>
</evidence>
<comment type="caution">
    <text evidence="10">The sequence shown here is derived from an EMBL/GenBank/DDBJ whole genome shotgun (WGS) entry which is preliminary data.</text>
</comment>
<feature type="transmembrane region" description="Helical" evidence="8">
    <location>
        <begin position="65"/>
        <end position="85"/>
    </location>
</feature>
<feature type="transmembrane region" description="Helical" evidence="8">
    <location>
        <begin position="301"/>
        <end position="322"/>
    </location>
</feature>
<name>A0ABS0MZ79_9SPHN</name>
<protein>
    <submittedName>
        <fullName evidence="10">Cation:proton antiporter</fullName>
    </submittedName>
</protein>
<evidence type="ECO:0000256" key="5">
    <source>
        <dbReference type="ARBA" id="ARBA00022989"/>
    </source>
</evidence>
<dbReference type="RefSeq" id="WP_197919674.1">
    <property type="nucleotide sequence ID" value="NZ_CAWPTA010000006.1"/>
</dbReference>
<evidence type="ECO:0000256" key="7">
    <source>
        <dbReference type="ARBA" id="ARBA00023136"/>
    </source>
</evidence>
<gene>
    <name evidence="10" type="ORF">I5L03_00285</name>
</gene>
<keyword evidence="7 8" id="KW-0472">Membrane</keyword>
<organism evidence="10 11">
    <name type="scientific">Aurantiacibacter sediminis</name>
    <dbReference type="NCBI Taxonomy" id="2793064"/>
    <lineage>
        <taxon>Bacteria</taxon>
        <taxon>Pseudomonadati</taxon>
        <taxon>Pseudomonadota</taxon>
        <taxon>Alphaproteobacteria</taxon>
        <taxon>Sphingomonadales</taxon>
        <taxon>Erythrobacteraceae</taxon>
        <taxon>Aurantiacibacter</taxon>
    </lineage>
</organism>
<feature type="transmembrane region" description="Helical" evidence="8">
    <location>
        <begin position="171"/>
        <end position="194"/>
    </location>
</feature>
<evidence type="ECO:0000256" key="3">
    <source>
        <dbReference type="ARBA" id="ARBA00022449"/>
    </source>
</evidence>
<keyword evidence="2" id="KW-0813">Transport</keyword>
<feature type="transmembrane region" description="Helical" evidence="8">
    <location>
        <begin position="6"/>
        <end position="26"/>
    </location>
</feature>
<evidence type="ECO:0000256" key="6">
    <source>
        <dbReference type="ARBA" id="ARBA00023065"/>
    </source>
</evidence>
<proteinExistence type="predicted"/>
<keyword evidence="5 8" id="KW-1133">Transmembrane helix</keyword>
<keyword evidence="4 8" id="KW-0812">Transmembrane</keyword>
<accession>A0ABS0MZ79</accession>
<feature type="transmembrane region" description="Helical" evidence="8">
    <location>
        <begin position="206"/>
        <end position="224"/>
    </location>
</feature>
<keyword evidence="11" id="KW-1185">Reference proteome</keyword>
<evidence type="ECO:0000313" key="11">
    <source>
        <dbReference type="Proteomes" id="UP000602442"/>
    </source>
</evidence>
<feature type="transmembrane region" description="Helical" evidence="8">
    <location>
        <begin position="33"/>
        <end position="53"/>
    </location>
</feature>
<evidence type="ECO:0000256" key="1">
    <source>
        <dbReference type="ARBA" id="ARBA00004651"/>
    </source>
</evidence>
<feature type="transmembrane region" description="Helical" evidence="8">
    <location>
        <begin position="328"/>
        <end position="346"/>
    </location>
</feature>
<sequence>MIDPKDIVYLAIGLALFGLSSIPLACGKRFISVPTMYVAAGALLALTPFAVPMPDPLDGYLSLRVVEHATELIVIIALAAAGLAVDRQAGGAEWQHSWALLGLTMPLTIIGIYVLGTWTGLSVGAALLLAASLAPTDPVLARSVAVEGPNEGDEDDVRVSLTTEAGLNDGLAFPFVWLAIGVAEFAGDGLFDSLAGVAQDWLLMDVLWRIAAAVGIGWCIGLLSGKFVTSKYGDMENDGENAGLVFLGTTFLAYGVTEAAEGYGFLAVFIAARAGRANTRGTENDDYVRKPHVFGDQAEKVLLGILLVWLGTFAASGVLEGLTWREVALALAVVFMLRPVAGYLSLLCTRGTHFQRLAIAFFGIRGMGSFFYVAFGLATAESGAFGDPEPIWRITVITVLISIVVHGALAPLAMARVDRERASQKTPATS</sequence>
<evidence type="ECO:0000256" key="4">
    <source>
        <dbReference type="ARBA" id="ARBA00022692"/>
    </source>
</evidence>
<dbReference type="InterPro" id="IPR006153">
    <property type="entry name" value="Cation/H_exchanger_TM"/>
</dbReference>
<feature type="transmembrane region" description="Helical" evidence="8">
    <location>
        <begin position="244"/>
        <end position="272"/>
    </location>
</feature>
<feature type="domain" description="Cation/H+ exchanger transmembrane" evidence="9">
    <location>
        <begin position="24"/>
        <end position="409"/>
    </location>
</feature>